<dbReference type="SUPFAM" id="SSF53187">
    <property type="entry name" value="Zn-dependent exopeptidases"/>
    <property type="match status" value="1"/>
</dbReference>
<dbReference type="Gene3D" id="3.40.630.10">
    <property type="entry name" value="Zn peptidases"/>
    <property type="match status" value="1"/>
</dbReference>
<keyword evidence="2 4" id="KW-0378">Hydrolase</keyword>
<feature type="binding site" evidence="3">
    <location>
        <position position="95"/>
    </location>
    <ligand>
        <name>Zn(2+)</name>
        <dbReference type="ChEBI" id="CHEBI:29105"/>
        <label>2</label>
    </ligand>
</feature>
<feature type="binding site" evidence="3">
    <location>
        <position position="193"/>
    </location>
    <ligand>
        <name>Zn(2+)</name>
        <dbReference type="ChEBI" id="CHEBI:29105"/>
        <label>1</label>
    </ligand>
</feature>
<dbReference type="NCBIfam" id="TIGR01879">
    <property type="entry name" value="hydantase"/>
    <property type="match status" value="1"/>
</dbReference>
<feature type="binding site" evidence="3">
    <location>
        <position position="130"/>
    </location>
    <ligand>
        <name>Zn(2+)</name>
        <dbReference type="ChEBI" id="CHEBI:29105"/>
        <label>2</label>
    </ligand>
</feature>
<keyword evidence="3" id="KW-0479">Metal-binding</keyword>
<feature type="binding site" evidence="3">
    <location>
        <position position="84"/>
    </location>
    <ligand>
        <name>Zn(2+)</name>
        <dbReference type="ChEBI" id="CHEBI:29105"/>
        <label>1</label>
    </ligand>
</feature>
<dbReference type="GO" id="GO:0046872">
    <property type="term" value="F:metal ion binding"/>
    <property type="evidence" value="ECO:0007669"/>
    <property type="project" value="UniProtKB-KW"/>
</dbReference>
<name>A0A1U7JLN2_9HYPH</name>
<evidence type="ECO:0000256" key="1">
    <source>
        <dbReference type="ARBA" id="ARBA00006153"/>
    </source>
</evidence>
<organism evidence="4 5">
    <name type="scientific">Pseudovibrio exalbescens</name>
    <dbReference type="NCBI Taxonomy" id="197461"/>
    <lineage>
        <taxon>Bacteria</taxon>
        <taxon>Pseudomonadati</taxon>
        <taxon>Pseudomonadota</taxon>
        <taxon>Alphaproteobacteria</taxon>
        <taxon>Hyphomicrobiales</taxon>
        <taxon>Stappiaceae</taxon>
        <taxon>Pseudovibrio</taxon>
    </lineage>
</organism>
<evidence type="ECO:0000313" key="5">
    <source>
        <dbReference type="Proteomes" id="UP000185783"/>
    </source>
</evidence>
<dbReference type="CDD" id="cd03884">
    <property type="entry name" value="M20_bAS"/>
    <property type="match status" value="1"/>
</dbReference>
<dbReference type="PANTHER" id="PTHR32494">
    <property type="entry name" value="ALLANTOATE DEIMINASE-RELATED"/>
    <property type="match status" value="1"/>
</dbReference>
<dbReference type="GO" id="GO:0016813">
    <property type="term" value="F:hydrolase activity, acting on carbon-nitrogen (but not peptide) bonds, in linear amidines"/>
    <property type="evidence" value="ECO:0007669"/>
    <property type="project" value="InterPro"/>
</dbReference>
<evidence type="ECO:0000256" key="3">
    <source>
        <dbReference type="PIRSR" id="PIRSR001235-1"/>
    </source>
</evidence>
<dbReference type="InterPro" id="IPR010158">
    <property type="entry name" value="Amidase_Cbmase"/>
</dbReference>
<dbReference type="RefSeq" id="WP_028483029.1">
    <property type="nucleotide sequence ID" value="NZ_LVVZ01000004.1"/>
</dbReference>
<accession>A0A1U7JLN2</accession>
<comment type="caution">
    <text evidence="4">The sequence shown here is derived from an EMBL/GenBank/DDBJ whole genome shotgun (WGS) entry which is preliminary data.</text>
</comment>
<reference evidence="4 5" key="1">
    <citation type="submission" date="2016-03" db="EMBL/GenBank/DDBJ databases">
        <title>Genome sequence of Nesiotobacter sp. nov., a moderately halophilic alphaproteobacterium isolated from the Yellow Sea, China.</title>
        <authorList>
            <person name="Zhang G."/>
            <person name="Zhang R."/>
        </authorList>
    </citation>
    <scope>NUCLEOTIDE SEQUENCE [LARGE SCALE GENOMIC DNA]</scope>
    <source>
        <strain evidence="4 5">WB1-6</strain>
    </source>
</reference>
<dbReference type="PANTHER" id="PTHR32494:SF5">
    <property type="entry name" value="ALLANTOATE AMIDOHYDROLASE"/>
    <property type="match status" value="1"/>
</dbReference>
<dbReference type="NCBIfam" id="NF006771">
    <property type="entry name" value="PRK09290.1-5"/>
    <property type="match status" value="1"/>
</dbReference>
<evidence type="ECO:0000313" key="4">
    <source>
        <dbReference type="EMBL" id="OKL45650.1"/>
    </source>
</evidence>
<feature type="binding site" evidence="3">
    <location>
        <position position="386"/>
    </location>
    <ligand>
        <name>Zn(2+)</name>
        <dbReference type="ChEBI" id="CHEBI:29105"/>
        <label>2</label>
    </ligand>
</feature>
<protein>
    <submittedName>
        <fullName evidence="4">Zn-dependent hydrolase</fullName>
    </submittedName>
</protein>
<comment type="cofactor">
    <cofactor evidence="3">
        <name>Zn(2+)</name>
        <dbReference type="ChEBI" id="CHEBI:29105"/>
    </cofactor>
    <text evidence="3">Binds 2 Zn(2+) ions per subunit.</text>
</comment>
<sequence>MKHATVSVDGTRLKSLLDGVNQFGFSPETGGYNRLAFSESDMACRNWFMEKMQAEGLDVRMDPVGNVFGRFGPADGPCVIVGSHLDTVADGGAFDGSLGACAALEAALALRDANYAPSCAIEVVATSEEEGRFGGMLGSQAMTGQASLDWVNSARDSDGVLLKEAMRVAGLDWARVPEARRSPQDVKAFLELHIEQGPVLERAGCAIGIAEEVSGVCYLEVQLSGVANHSGTTPMDLRCDAFAGLTDISASIPELIAKLGTEQSRITIGKVDLVPNHPHTIAGRATFSIIIRDTSRDVMCALRDAMQRRAEDAAERHGLTFTLTPKSWLDPQKLALELAEATEHAVKELGLTYQRMPSGAGHDAQTMQTLCPSGLIFIPSQRGISHSPEEYSVWSDIENGANALLHTLIKLTS</sequence>
<evidence type="ECO:0000256" key="2">
    <source>
        <dbReference type="ARBA" id="ARBA00022801"/>
    </source>
</evidence>
<dbReference type="InterPro" id="IPR002933">
    <property type="entry name" value="Peptidase_M20"/>
</dbReference>
<dbReference type="PIRSF" id="PIRSF001235">
    <property type="entry name" value="Amidase_carbamoylase"/>
    <property type="match status" value="1"/>
</dbReference>
<dbReference type="Proteomes" id="UP000185783">
    <property type="component" value="Unassembled WGS sequence"/>
</dbReference>
<feature type="binding site" evidence="3">
    <location>
        <position position="95"/>
    </location>
    <ligand>
        <name>Zn(2+)</name>
        <dbReference type="ChEBI" id="CHEBI:29105"/>
        <label>1</label>
    </ligand>
</feature>
<keyword evidence="3" id="KW-0862">Zinc</keyword>
<keyword evidence="5" id="KW-1185">Reference proteome</keyword>
<dbReference type="Gene3D" id="3.30.70.360">
    <property type="match status" value="1"/>
</dbReference>
<dbReference type="STRING" id="197461.A3843_01570"/>
<comment type="similarity">
    <text evidence="1">Belongs to the peptidase M20 family.</text>
</comment>
<dbReference type="Pfam" id="PF01546">
    <property type="entry name" value="Peptidase_M20"/>
    <property type="match status" value="1"/>
</dbReference>
<dbReference type="EMBL" id="LVVZ01000004">
    <property type="protein sequence ID" value="OKL45650.1"/>
    <property type="molecule type" value="Genomic_DNA"/>
</dbReference>
<dbReference type="AlphaFoldDB" id="A0A1U7JLN2"/>
<gene>
    <name evidence="4" type="ORF">A3843_01570</name>
</gene>
<dbReference type="InterPro" id="IPR036264">
    <property type="entry name" value="Bact_exopeptidase_dim_dom"/>
</dbReference>
<dbReference type="SUPFAM" id="SSF55031">
    <property type="entry name" value="Bacterial exopeptidase dimerisation domain"/>
    <property type="match status" value="1"/>
</dbReference>
<proteinExistence type="inferred from homology"/>